<evidence type="ECO:0000256" key="6">
    <source>
        <dbReference type="ARBA" id="ARBA00023204"/>
    </source>
</evidence>
<dbReference type="SUPFAM" id="SSF111304">
    <property type="entry name" value="Recombination protein RecR"/>
    <property type="match status" value="1"/>
</dbReference>
<dbReference type="PROSITE" id="PS01300">
    <property type="entry name" value="RECR"/>
    <property type="match status" value="1"/>
</dbReference>
<evidence type="ECO:0000256" key="7">
    <source>
        <dbReference type="HAMAP-Rule" id="MF_00017"/>
    </source>
</evidence>
<dbReference type="RefSeq" id="WP_322610194.1">
    <property type="nucleotide sequence ID" value="NZ_JARVCO010000012.1"/>
</dbReference>
<dbReference type="NCBIfam" id="TIGR00615">
    <property type="entry name" value="recR"/>
    <property type="match status" value="1"/>
</dbReference>
<name>A0ABU5N222_9BACT</name>
<evidence type="ECO:0000256" key="1">
    <source>
        <dbReference type="ARBA" id="ARBA00022723"/>
    </source>
</evidence>
<evidence type="ECO:0000256" key="5">
    <source>
        <dbReference type="ARBA" id="ARBA00023172"/>
    </source>
</evidence>
<dbReference type="PROSITE" id="PS50880">
    <property type="entry name" value="TOPRIM"/>
    <property type="match status" value="1"/>
</dbReference>
<dbReference type="SMART" id="SM00493">
    <property type="entry name" value="TOPRIM"/>
    <property type="match status" value="1"/>
</dbReference>
<gene>
    <name evidence="7 9" type="primary">recR</name>
    <name evidence="9" type="ORF">P9H32_17465</name>
</gene>
<keyword evidence="4 7" id="KW-0862">Zinc</keyword>
<dbReference type="Gene3D" id="1.10.8.420">
    <property type="entry name" value="RecR Domain 1"/>
    <property type="match status" value="1"/>
</dbReference>
<dbReference type="Gene3D" id="3.40.1360.10">
    <property type="match status" value="1"/>
</dbReference>
<organism evidence="9 10">
    <name type="scientific">Pontiella agarivorans</name>
    <dbReference type="NCBI Taxonomy" id="3038953"/>
    <lineage>
        <taxon>Bacteria</taxon>
        <taxon>Pseudomonadati</taxon>
        <taxon>Kiritimatiellota</taxon>
        <taxon>Kiritimatiellia</taxon>
        <taxon>Kiritimatiellales</taxon>
        <taxon>Pontiellaceae</taxon>
        <taxon>Pontiella</taxon>
    </lineage>
</organism>
<keyword evidence="10" id="KW-1185">Reference proteome</keyword>
<comment type="caution">
    <text evidence="7">Lacks conserved residue(s) required for the propagation of feature annotation.</text>
</comment>
<comment type="caution">
    <text evidence="9">The sequence shown here is derived from an EMBL/GenBank/DDBJ whole genome shotgun (WGS) entry which is preliminary data.</text>
</comment>
<keyword evidence="1 7" id="KW-0479">Metal-binding</keyword>
<dbReference type="PANTHER" id="PTHR30446">
    <property type="entry name" value="RECOMBINATION PROTEIN RECR"/>
    <property type="match status" value="1"/>
</dbReference>
<protein>
    <recommendedName>
        <fullName evidence="7">Recombination protein RecR</fullName>
    </recommendedName>
</protein>
<dbReference type="InterPro" id="IPR006171">
    <property type="entry name" value="TOPRIM_dom"/>
</dbReference>
<dbReference type="InterPro" id="IPR015967">
    <property type="entry name" value="Rcmb_RecR_Znf"/>
</dbReference>
<dbReference type="Gene3D" id="6.10.250.240">
    <property type="match status" value="1"/>
</dbReference>
<dbReference type="Proteomes" id="UP001290861">
    <property type="component" value="Unassembled WGS sequence"/>
</dbReference>
<comment type="similarity">
    <text evidence="7">Belongs to the RecR family.</text>
</comment>
<dbReference type="HAMAP" id="MF_00017">
    <property type="entry name" value="RecR"/>
    <property type="match status" value="1"/>
</dbReference>
<evidence type="ECO:0000313" key="9">
    <source>
        <dbReference type="EMBL" id="MDZ8120421.1"/>
    </source>
</evidence>
<dbReference type="InterPro" id="IPR000093">
    <property type="entry name" value="DNA_Rcmb_RecR"/>
</dbReference>
<feature type="domain" description="Toprim" evidence="8">
    <location>
        <begin position="82"/>
        <end position="177"/>
    </location>
</feature>
<dbReference type="Pfam" id="PF21176">
    <property type="entry name" value="RecR_HhH"/>
    <property type="match status" value="1"/>
</dbReference>
<dbReference type="Pfam" id="PF21175">
    <property type="entry name" value="RecR_C"/>
    <property type="match status" value="1"/>
</dbReference>
<dbReference type="EMBL" id="JARVCO010000012">
    <property type="protein sequence ID" value="MDZ8120421.1"/>
    <property type="molecule type" value="Genomic_DNA"/>
</dbReference>
<proteinExistence type="inferred from homology"/>
<dbReference type="InterPro" id="IPR034137">
    <property type="entry name" value="TOPRIM_RecR"/>
</dbReference>
<evidence type="ECO:0000313" key="10">
    <source>
        <dbReference type="Proteomes" id="UP001290861"/>
    </source>
</evidence>
<evidence type="ECO:0000256" key="3">
    <source>
        <dbReference type="ARBA" id="ARBA00022771"/>
    </source>
</evidence>
<keyword evidence="6 7" id="KW-0234">DNA repair</keyword>
<dbReference type="Pfam" id="PF13662">
    <property type="entry name" value="Toprim_4"/>
    <property type="match status" value="1"/>
</dbReference>
<dbReference type="InterPro" id="IPR023627">
    <property type="entry name" value="Rcmb_RecR"/>
</dbReference>
<keyword evidence="2 7" id="KW-0227">DNA damage</keyword>
<dbReference type="CDD" id="cd01025">
    <property type="entry name" value="TOPRIM_recR"/>
    <property type="match status" value="1"/>
</dbReference>
<sequence length="201" mass="21716">MQHLVPLDNLVAALSRLPGIGRRTAERMAMALVQDSKGLMRILANALLEADDEIASCERCGNVTLSAVNPCELCTRHRRDAHILCVVESPADIMKIEESGGFQGRYHALMGRLSPMHGTGAADLRVDQLLARIADEKITEVLIALGTDVESDATASYLKEILSTREVRVSRIAFGLPSGSAIEYSDAATLAKAISGRQKFD</sequence>
<evidence type="ECO:0000256" key="4">
    <source>
        <dbReference type="ARBA" id="ARBA00022833"/>
    </source>
</evidence>
<keyword evidence="5 7" id="KW-0233">DNA recombination</keyword>
<evidence type="ECO:0000256" key="2">
    <source>
        <dbReference type="ARBA" id="ARBA00022763"/>
    </source>
</evidence>
<keyword evidence="3 7" id="KW-0863">Zinc-finger</keyword>
<reference evidence="9 10" key="1">
    <citation type="journal article" date="2024" name="Appl. Environ. Microbiol.">
        <title>Pontiella agarivorans sp. nov., a novel marine anaerobic bacterium capable of degrading macroalgal polysaccharides and fixing nitrogen.</title>
        <authorList>
            <person name="Liu N."/>
            <person name="Kivenson V."/>
            <person name="Peng X."/>
            <person name="Cui Z."/>
            <person name="Lankiewicz T.S."/>
            <person name="Gosselin K.M."/>
            <person name="English C.J."/>
            <person name="Blair E.M."/>
            <person name="O'Malley M.A."/>
            <person name="Valentine D.L."/>
        </authorList>
    </citation>
    <scope>NUCLEOTIDE SEQUENCE [LARGE SCALE GENOMIC DNA]</scope>
    <source>
        <strain evidence="9 10">NLcol2</strain>
    </source>
</reference>
<evidence type="ECO:0000259" key="8">
    <source>
        <dbReference type="PROSITE" id="PS50880"/>
    </source>
</evidence>
<accession>A0ABU5N222</accession>
<dbReference type="PANTHER" id="PTHR30446:SF0">
    <property type="entry name" value="RECOMBINATION PROTEIN RECR"/>
    <property type="match status" value="1"/>
</dbReference>
<comment type="function">
    <text evidence="7">May play a role in DNA repair. It seems to be involved in an RecBC-independent recombinational process of DNA repair. It may act with RecF and RecO.</text>
</comment>